<dbReference type="PRINTS" id="PR01217">
    <property type="entry name" value="PRICHEXTENSN"/>
</dbReference>
<evidence type="ECO:0000313" key="4">
    <source>
        <dbReference type="Proteomes" id="UP001500503"/>
    </source>
</evidence>
<feature type="compositionally biased region" description="Basic residues" evidence="1">
    <location>
        <begin position="277"/>
        <end position="288"/>
    </location>
</feature>
<feature type="chain" id="PRO_5047522188" description="Copper(I)-binding protein" evidence="2">
    <location>
        <begin position="28"/>
        <end position="294"/>
    </location>
</feature>
<dbReference type="Proteomes" id="UP001500503">
    <property type="component" value="Unassembled WGS sequence"/>
</dbReference>
<feature type="compositionally biased region" description="Low complexity" evidence="1">
    <location>
        <begin position="121"/>
        <end position="131"/>
    </location>
</feature>
<evidence type="ECO:0000313" key="3">
    <source>
        <dbReference type="EMBL" id="GAA4519417.1"/>
    </source>
</evidence>
<dbReference type="InterPro" id="IPR036182">
    <property type="entry name" value="PCuAC_sf"/>
</dbReference>
<feature type="region of interest" description="Disordered" evidence="1">
    <location>
        <begin position="248"/>
        <end position="294"/>
    </location>
</feature>
<feature type="region of interest" description="Disordered" evidence="1">
    <location>
        <begin position="109"/>
        <end position="195"/>
    </location>
</feature>
<feature type="compositionally biased region" description="Low complexity" evidence="1">
    <location>
        <begin position="161"/>
        <end position="195"/>
    </location>
</feature>
<dbReference type="Gene3D" id="2.60.40.1890">
    <property type="entry name" value="PCu(A)C copper chaperone"/>
    <property type="match status" value="1"/>
</dbReference>
<name>A0ABP8R6K0_9ACTN</name>
<feature type="signal peptide" evidence="2">
    <location>
        <begin position="1"/>
        <end position="27"/>
    </location>
</feature>
<evidence type="ECO:0008006" key="5">
    <source>
        <dbReference type="Google" id="ProtNLM"/>
    </source>
</evidence>
<sequence length="294" mass="29168">MSRNSRRALATAVVGVFAIAPLVTACAAGRHPQSAMPTQLAEGVNASVHALDVRNAFVLGPAPGKRLAAGGDAPLYAWFVNNAASPDRLIAAEAPGVAQSVQIAGGALTLPPGRLVNTVEKPGTTPSSPASSPTPTPPKTPAKTPGKTAGRTRTPSGGDAPNTTSTPPQSPLTPAAGTTPTGSTPTGATAPTAAPSASSTLILKGLAGNFSGGETVRVTLHFQQAGTLNLTLPVVPWNGYYSTYSPAPAAPPAPPAAPTMKPQSTPPGSTPTATAAKAHKTKKTRKKAAATPSA</sequence>
<keyword evidence="4" id="KW-1185">Reference proteome</keyword>
<dbReference type="RefSeq" id="WP_345475235.1">
    <property type="nucleotide sequence ID" value="NZ_BAABHF010000062.1"/>
</dbReference>
<comment type="caution">
    <text evidence="3">The sequence shown here is derived from an EMBL/GenBank/DDBJ whole genome shotgun (WGS) entry which is preliminary data.</text>
</comment>
<keyword evidence="2" id="KW-0732">Signal</keyword>
<gene>
    <name evidence="3" type="ORF">GCM10023191_094910</name>
</gene>
<dbReference type="EMBL" id="BAABHF010000062">
    <property type="protein sequence ID" value="GAA4519417.1"/>
    <property type="molecule type" value="Genomic_DNA"/>
</dbReference>
<organism evidence="3 4">
    <name type="scientific">Actinoallomurus oryzae</name>
    <dbReference type="NCBI Taxonomy" id="502180"/>
    <lineage>
        <taxon>Bacteria</taxon>
        <taxon>Bacillati</taxon>
        <taxon>Actinomycetota</taxon>
        <taxon>Actinomycetes</taxon>
        <taxon>Streptosporangiales</taxon>
        <taxon>Thermomonosporaceae</taxon>
        <taxon>Actinoallomurus</taxon>
    </lineage>
</organism>
<proteinExistence type="predicted"/>
<evidence type="ECO:0000256" key="1">
    <source>
        <dbReference type="SAM" id="MobiDB-lite"/>
    </source>
</evidence>
<dbReference type="PROSITE" id="PS51257">
    <property type="entry name" value="PROKAR_LIPOPROTEIN"/>
    <property type="match status" value="1"/>
</dbReference>
<evidence type="ECO:0000256" key="2">
    <source>
        <dbReference type="SAM" id="SignalP"/>
    </source>
</evidence>
<protein>
    <recommendedName>
        <fullName evidence="5">Copper(I)-binding protein</fullName>
    </recommendedName>
</protein>
<feature type="compositionally biased region" description="Pro residues" evidence="1">
    <location>
        <begin position="248"/>
        <end position="257"/>
    </location>
</feature>
<accession>A0ABP8R6K0</accession>
<reference evidence="4" key="1">
    <citation type="journal article" date="2019" name="Int. J. Syst. Evol. Microbiol.">
        <title>The Global Catalogue of Microorganisms (GCM) 10K type strain sequencing project: providing services to taxonomists for standard genome sequencing and annotation.</title>
        <authorList>
            <consortium name="The Broad Institute Genomics Platform"/>
            <consortium name="The Broad Institute Genome Sequencing Center for Infectious Disease"/>
            <person name="Wu L."/>
            <person name="Ma J."/>
        </authorList>
    </citation>
    <scope>NUCLEOTIDE SEQUENCE [LARGE SCALE GENOMIC DNA]</scope>
    <source>
        <strain evidence="4">JCM 17933</strain>
    </source>
</reference>